<dbReference type="CDD" id="cd00320">
    <property type="entry name" value="cpn10"/>
    <property type="match status" value="1"/>
</dbReference>
<dbReference type="Gene3D" id="2.30.33.40">
    <property type="entry name" value="GroES chaperonin"/>
    <property type="match status" value="1"/>
</dbReference>
<keyword evidence="2 3" id="KW-0143">Chaperone</keyword>
<evidence type="ECO:0000256" key="4">
    <source>
        <dbReference type="RuleBase" id="RU000535"/>
    </source>
</evidence>
<protein>
    <recommendedName>
        <fullName evidence="3">Co-chaperonin GroES</fullName>
    </recommendedName>
    <alternativeName>
        <fullName evidence="3">10 kDa chaperonin</fullName>
    </alternativeName>
    <alternativeName>
        <fullName evidence="3">Chaperonin-10</fullName>
        <shortName evidence="3">Cpn10</shortName>
    </alternativeName>
</protein>
<dbReference type="EMBL" id="JBHSYQ010000016">
    <property type="protein sequence ID" value="MFC6999615.1"/>
    <property type="molecule type" value="Genomic_DNA"/>
</dbReference>
<keyword evidence="3" id="KW-0963">Cytoplasm</keyword>
<dbReference type="NCBIfam" id="NF001534">
    <property type="entry name" value="PRK00364.2-5"/>
    <property type="match status" value="1"/>
</dbReference>
<comment type="function">
    <text evidence="3 4">Together with the chaperonin GroEL, plays an essential role in assisting protein folding. The GroEL-GroES system forms a nano-cage that allows encapsulation of the non-native substrate proteins and provides a physical environment optimized to promote and accelerate protein folding. GroES binds to the apical surface of the GroEL ring, thereby capping the opening of the GroEL channel.</text>
</comment>
<evidence type="ECO:0000313" key="6">
    <source>
        <dbReference type="Proteomes" id="UP001596405"/>
    </source>
</evidence>
<dbReference type="NCBIfam" id="NF001533">
    <property type="entry name" value="PRK00364.2-4"/>
    <property type="match status" value="1"/>
</dbReference>
<dbReference type="PANTHER" id="PTHR10772:SF58">
    <property type="entry name" value="CO-CHAPERONIN GROES"/>
    <property type="match status" value="1"/>
</dbReference>
<gene>
    <name evidence="3 5" type="primary">groES</name>
    <name evidence="3" type="synonym">groS</name>
    <name evidence="5" type="ORF">ACFQHR_18415</name>
</gene>
<dbReference type="SUPFAM" id="SSF50129">
    <property type="entry name" value="GroES-like"/>
    <property type="match status" value="1"/>
</dbReference>
<dbReference type="PANTHER" id="PTHR10772">
    <property type="entry name" value="10 KDA HEAT SHOCK PROTEIN"/>
    <property type="match status" value="1"/>
</dbReference>
<organism evidence="5 6">
    <name type="scientific">Rufibacter roseus</name>
    <dbReference type="NCBI Taxonomy" id="1567108"/>
    <lineage>
        <taxon>Bacteria</taxon>
        <taxon>Pseudomonadati</taxon>
        <taxon>Bacteroidota</taxon>
        <taxon>Cytophagia</taxon>
        <taxon>Cytophagales</taxon>
        <taxon>Hymenobacteraceae</taxon>
        <taxon>Rufibacter</taxon>
    </lineage>
</organism>
<dbReference type="InterPro" id="IPR020818">
    <property type="entry name" value="Chaperonin_GroES"/>
</dbReference>
<sequence length="96" mass="10320">MALNLKPLADRVIVLPAAAEEKTKSGIIIPDTAKEKPQRGEVVAVGEGKISDQGVLVKSQLKVGDQVLYGKYAGTEINLEGEDYLIMRESDILAVL</sequence>
<dbReference type="NCBIfam" id="NF001531">
    <property type="entry name" value="PRK00364.2-2"/>
    <property type="match status" value="1"/>
</dbReference>
<name>A0ABW2DRA9_9BACT</name>
<evidence type="ECO:0000256" key="3">
    <source>
        <dbReference type="HAMAP-Rule" id="MF_00580"/>
    </source>
</evidence>
<comment type="subcellular location">
    <subcellularLocation>
        <location evidence="3">Cytoplasm</location>
    </subcellularLocation>
</comment>
<dbReference type="InterPro" id="IPR037124">
    <property type="entry name" value="Chaperonin_GroES_sf"/>
</dbReference>
<evidence type="ECO:0000256" key="1">
    <source>
        <dbReference type="ARBA" id="ARBA00006975"/>
    </source>
</evidence>
<evidence type="ECO:0000313" key="5">
    <source>
        <dbReference type="EMBL" id="MFC6999615.1"/>
    </source>
</evidence>
<comment type="caution">
    <text evidence="5">The sequence shown here is derived from an EMBL/GenBank/DDBJ whole genome shotgun (WGS) entry which is preliminary data.</text>
</comment>
<dbReference type="HAMAP" id="MF_00580">
    <property type="entry name" value="CH10"/>
    <property type="match status" value="1"/>
</dbReference>
<dbReference type="Pfam" id="PF00166">
    <property type="entry name" value="Cpn10"/>
    <property type="match status" value="1"/>
</dbReference>
<reference evidence="6" key="1">
    <citation type="journal article" date="2019" name="Int. J. Syst. Evol. Microbiol.">
        <title>The Global Catalogue of Microorganisms (GCM) 10K type strain sequencing project: providing services to taxonomists for standard genome sequencing and annotation.</title>
        <authorList>
            <consortium name="The Broad Institute Genomics Platform"/>
            <consortium name="The Broad Institute Genome Sequencing Center for Infectious Disease"/>
            <person name="Wu L."/>
            <person name="Ma J."/>
        </authorList>
    </citation>
    <scope>NUCLEOTIDE SEQUENCE [LARGE SCALE GENOMIC DNA]</scope>
    <source>
        <strain evidence="6">CGMCC 4.7393</strain>
    </source>
</reference>
<dbReference type="SMART" id="SM00883">
    <property type="entry name" value="Cpn10"/>
    <property type="match status" value="1"/>
</dbReference>
<dbReference type="InterPro" id="IPR011032">
    <property type="entry name" value="GroES-like_sf"/>
</dbReference>
<comment type="similarity">
    <text evidence="1 3 4">Belongs to the GroES chaperonin family.</text>
</comment>
<dbReference type="RefSeq" id="WP_066621042.1">
    <property type="nucleotide sequence ID" value="NZ_JBHSYQ010000016.1"/>
</dbReference>
<dbReference type="NCBIfam" id="NF001527">
    <property type="entry name" value="PRK00364.1-2"/>
    <property type="match status" value="1"/>
</dbReference>
<comment type="subunit">
    <text evidence="3">Heptamer of 7 subunits arranged in a ring. Interacts with the chaperonin GroEL.</text>
</comment>
<dbReference type="Proteomes" id="UP001596405">
    <property type="component" value="Unassembled WGS sequence"/>
</dbReference>
<keyword evidence="6" id="KW-1185">Reference proteome</keyword>
<proteinExistence type="inferred from homology"/>
<evidence type="ECO:0000256" key="2">
    <source>
        <dbReference type="ARBA" id="ARBA00023186"/>
    </source>
</evidence>
<accession>A0ABW2DRA9</accession>
<dbReference type="PRINTS" id="PR00297">
    <property type="entry name" value="CHAPERONIN10"/>
</dbReference>